<reference evidence="3 4" key="1">
    <citation type="journal article" date="2023" name="Nucleic Acids Res.">
        <title>The hologenome of Daphnia magna reveals possible DNA methylation and microbiome-mediated evolution of the host genome.</title>
        <authorList>
            <person name="Chaturvedi A."/>
            <person name="Li X."/>
            <person name="Dhandapani V."/>
            <person name="Marshall H."/>
            <person name="Kissane S."/>
            <person name="Cuenca-Cambronero M."/>
            <person name="Asole G."/>
            <person name="Calvet F."/>
            <person name="Ruiz-Romero M."/>
            <person name="Marangio P."/>
            <person name="Guigo R."/>
            <person name="Rago D."/>
            <person name="Mirbahai L."/>
            <person name="Eastwood N."/>
            <person name="Colbourne J.K."/>
            <person name="Zhou J."/>
            <person name="Mallon E."/>
            <person name="Orsini L."/>
        </authorList>
    </citation>
    <scope>NUCLEOTIDE SEQUENCE [LARGE SCALE GENOMIC DNA]</scope>
    <source>
        <strain evidence="3">LRV0_1</strain>
    </source>
</reference>
<evidence type="ECO:0000256" key="1">
    <source>
        <dbReference type="ARBA" id="ARBA00023054"/>
    </source>
</evidence>
<dbReference type="EMBL" id="JAOYFB010000039">
    <property type="protein sequence ID" value="KAK4029415.1"/>
    <property type="molecule type" value="Genomic_DNA"/>
</dbReference>
<evidence type="ECO:0000313" key="4">
    <source>
        <dbReference type="Proteomes" id="UP001234178"/>
    </source>
</evidence>
<dbReference type="PANTHER" id="PTHR14043">
    <property type="entry name" value="CCAAT DISPLACEMENT PROTEIN-RELATED"/>
    <property type="match status" value="1"/>
</dbReference>
<sequence>MGQRQDESEAARKQLIELSREFKRTATELPPFAAVWHGSPSCHFAILHGPFDGLPPSELETKGQVAPLLKSFQSEIDKLGQRSKAAEVAFLGLYKKLTDVTDSIAE</sequence>
<dbReference type="Pfam" id="PF25398">
    <property type="entry name" value="CUX1_N"/>
    <property type="match status" value="1"/>
</dbReference>
<feature type="domain" description="Cux N-terminal" evidence="2">
    <location>
        <begin position="60"/>
        <end position="102"/>
    </location>
</feature>
<keyword evidence="4" id="KW-1185">Reference proteome</keyword>
<proteinExistence type="predicted"/>
<gene>
    <name evidence="3" type="ORF">OUZ56_022407</name>
</gene>
<comment type="caution">
    <text evidence="3">The sequence shown here is derived from an EMBL/GenBank/DDBJ whole genome shotgun (WGS) entry which is preliminary data.</text>
</comment>
<organism evidence="3 4">
    <name type="scientific">Daphnia magna</name>
    <dbReference type="NCBI Taxonomy" id="35525"/>
    <lineage>
        <taxon>Eukaryota</taxon>
        <taxon>Metazoa</taxon>
        <taxon>Ecdysozoa</taxon>
        <taxon>Arthropoda</taxon>
        <taxon>Crustacea</taxon>
        <taxon>Branchiopoda</taxon>
        <taxon>Diplostraca</taxon>
        <taxon>Cladocera</taxon>
        <taxon>Anomopoda</taxon>
        <taxon>Daphniidae</taxon>
        <taxon>Daphnia</taxon>
    </lineage>
</organism>
<dbReference type="PANTHER" id="PTHR14043:SF2">
    <property type="entry name" value="HOMEOBOX PROTEIN CUT"/>
    <property type="match status" value="1"/>
</dbReference>
<name>A0ABR0AWF6_9CRUS</name>
<evidence type="ECO:0000313" key="3">
    <source>
        <dbReference type="EMBL" id="KAK4029415.1"/>
    </source>
</evidence>
<keyword evidence="1" id="KW-0175">Coiled coil</keyword>
<accession>A0ABR0AWF6</accession>
<dbReference type="Proteomes" id="UP001234178">
    <property type="component" value="Unassembled WGS sequence"/>
</dbReference>
<dbReference type="InterPro" id="IPR057476">
    <property type="entry name" value="Cux_N"/>
</dbReference>
<evidence type="ECO:0000259" key="2">
    <source>
        <dbReference type="Pfam" id="PF25398"/>
    </source>
</evidence>
<protein>
    <recommendedName>
        <fullName evidence="2">Cux N-terminal domain-containing protein</fullName>
    </recommendedName>
</protein>